<evidence type="ECO:0000313" key="2">
    <source>
        <dbReference type="Proteomes" id="UP001552594"/>
    </source>
</evidence>
<dbReference type="Gene3D" id="1.10.287.1060">
    <property type="entry name" value="ESAT-6-like"/>
    <property type="match status" value="1"/>
</dbReference>
<proteinExistence type="predicted"/>
<gene>
    <name evidence="1" type="ORF">AB0L16_32890</name>
</gene>
<dbReference type="EMBL" id="JBFAUK010000052">
    <property type="protein sequence ID" value="MEV5511160.1"/>
    <property type="molecule type" value="Genomic_DNA"/>
</dbReference>
<dbReference type="InterPro" id="IPR036689">
    <property type="entry name" value="ESAT-6-like_sf"/>
</dbReference>
<evidence type="ECO:0000313" key="1">
    <source>
        <dbReference type="EMBL" id="MEV5511160.1"/>
    </source>
</evidence>
<comment type="caution">
    <text evidence="1">The sequence shown here is derived from an EMBL/GenBank/DDBJ whole genome shotgun (WGS) entry which is preliminary data.</text>
</comment>
<name>A0ABV3K7N3_STRON</name>
<dbReference type="SUPFAM" id="SSF140453">
    <property type="entry name" value="EsxAB dimer-like"/>
    <property type="match status" value="1"/>
</dbReference>
<dbReference type="RefSeq" id="WP_109279797.1">
    <property type="nucleotide sequence ID" value="NZ_JBFAUK010000052.1"/>
</dbReference>
<organism evidence="1 2">
    <name type="scientific">Streptomyces orinoci</name>
    <name type="common">Streptoverticillium orinoci</name>
    <dbReference type="NCBI Taxonomy" id="67339"/>
    <lineage>
        <taxon>Bacteria</taxon>
        <taxon>Bacillati</taxon>
        <taxon>Actinomycetota</taxon>
        <taxon>Actinomycetes</taxon>
        <taxon>Kitasatosporales</taxon>
        <taxon>Streptomycetaceae</taxon>
        <taxon>Streptomyces</taxon>
    </lineage>
</organism>
<accession>A0ABV3K7N3</accession>
<keyword evidence="2" id="KW-1185">Reference proteome</keyword>
<reference evidence="1 2" key="1">
    <citation type="submission" date="2024-06" db="EMBL/GenBank/DDBJ databases">
        <title>The Natural Products Discovery Center: Release of the First 8490 Sequenced Strains for Exploring Actinobacteria Biosynthetic Diversity.</title>
        <authorList>
            <person name="Kalkreuter E."/>
            <person name="Kautsar S.A."/>
            <person name="Yang D."/>
            <person name="Bader C.D."/>
            <person name="Teijaro C.N."/>
            <person name="Fluegel L."/>
            <person name="Davis C.M."/>
            <person name="Simpson J.R."/>
            <person name="Lauterbach L."/>
            <person name="Steele A.D."/>
            <person name="Gui C."/>
            <person name="Meng S."/>
            <person name="Li G."/>
            <person name="Viehrig K."/>
            <person name="Ye F."/>
            <person name="Su P."/>
            <person name="Kiefer A.F."/>
            <person name="Nichols A."/>
            <person name="Cepeda A.J."/>
            <person name="Yan W."/>
            <person name="Fan B."/>
            <person name="Jiang Y."/>
            <person name="Adhikari A."/>
            <person name="Zheng C.-J."/>
            <person name="Schuster L."/>
            <person name="Cowan T.M."/>
            <person name="Smanski M.J."/>
            <person name="Chevrette M.G."/>
            <person name="De Carvalho L.P.S."/>
            <person name="Shen B."/>
        </authorList>
    </citation>
    <scope>NUCLEOTIDE SEQUENCE [LARGE SCALE GENOMIC DNA]</scope>
    <source>
        <strain evidence="1 2">NPDC052347</strain>
    </source>
</reference>
<dbReference type="Proteomes" id="UP001552594">
    <property type="component" value="Unassembled WGS sequence"/>
</dbReference>
<protein>
    <recommendedName>
        <fullName evidence="3">WXG100 family type VII secretion target</fullName>
    </recommendedName>
</protein>
<evidence type="ECO:0008006" key="3">
    <source>
        <dbReference type="Google" id="ProtNLM"/>
    </source>
</evidence>
<sequence length="118" mass="12385">MGDNGSSEANLRIFEADLKASAPTFHEQSTALHNAAATLKKALDDLGSPWGHDDPGKKFHDSYGPAKTSIDKAVGILVQGLESISEAMVTMGEGHAGNDHAIAGVFKKATKPASDQRK</sequence>